<gene>
    <name evidence="1" type="ORF">MJO28_011089</name>
</gene>
<dbReference type="Proteomes" id="UP001060170">
    <property type="component" value="Chromosome 11"/>
</dbReference>
<reference evidence="1 2" key="3">
    <citation type="journal article" date="2022" name="Microbiol. Spectr.">
        <title>Folding features and dynamics of 3D genome architecture in plant fungal pathogens.</title>
        <authorList>
            <person name="Xia C."/>
        </authorList>
    </citation>
    <scope>NUCLEOTIDE SEQUENCE [LARGE SCALE GENOMIC DNA]</scope>
    <source>
        <strain evidence="1 2">93-210</strain>
    </source>
</reference>
<dbReference type="EMBL" id="CM045875">
    <property type="protein sequence ID" value="KAI7943561.1"/>
    <property type="molecule type" value="Genomic_DNA"/>
</dbReference>
<sequence>MSAEELKYKILLTPNNYLTWMFAMEAKLIGINAYNIVTGVTGCPVNTAVEEKKDYVKLNTQAYSKIVEYLSPEVINYASASLPTSDRHSGYGLWKLLRNKYAGTDLAARSVAHQHSSNLTMTKEDEDAINAIYDRYPDLRL</sequence>
<evidence type="ECO:0000313" key="1">
    <source>
        <dbReference type="EMBL" id="KAI7943561.1"/>
    </source>
</evidence>
<organism evidence="1 2">
    <name type="scientific">Puccinia striiformis f. sp. tritici</name>
    <dbReference type="NCBI Taxonomy" id="168172"/>
    <lineage>
        <taxon>Eukaryota</taxon>
        <taxon>Fungi</taxon>
        <taxon>Dikarya</taxon>
        <taxon>Basidiomycota</taxon>
        <taxon>Pucciniomycotina</taxon>
        <taxon>Pucciniomycetes</taxon>
        <taxon>Pucciniales</taxon>
        <taxon>Pucciniaceae</taxon>
        <taxon>Puccinia</taxon>
    </lineage>
</organism>
<keyword evidence="2" id="KW-1185">Reference proteome</keyword>
<name>A0ACC0E2D9_9BASI</name>
<evidence type="ECO:0000313" key="2">
    <source>
        <dbReference type="Proteomes" id="UP001060170"/>
    </source>
</evidence>
<reference evidence="2" key="2">
    <citation type="journal article" date="2018" name="Mol. Plant Microbe Interact.">
        <title>Genome sequence resources for the wheat stripe rust pathogen (Puccinia striiformis f. sp. tritici) and the barley stripe rust pathogen (Puccinia striiformis f. sp. hordei).</title>
        <authorList>
            <person name="Xia C."/>
            <person name="Wang M."/>
            <person name="Yin C."/>
            <person name="Cornejo O.E."/>
            <person name="Hulbert S.H."/>
            <person name="Chen X."/>
        </authorList>
    </citation>
    <scope>NUCLEOTIDE SEQUENCE [LARGE SCALE GENOMIC DNA]</scope>
    <source>
        <strain evidence="2">93-210</strain>
    </source>
</reference>
<accession>A0ACC0E2D9</accession>
<proteinExistence type="predicted"/>
<protein>
    <submittedName>
        <fullName evidence="1">Uncharacterized protein</fullName>
    </submittedName>
</protein>
<comment type="caution">
    <text evidence="1">The sequence shown here is derived from an EMBL/GenBank/DDBJ whole genome shotgun (WGS) entry which is preliminary data.</text>
</comment>
<reference evidence="2" key="1">
    <citation type="journal article" date="2018" name="BMC Genomics">
        <title>Genomic insights into host adaptation between the wheat stripe rust pathogen (Puccinia striiformis f. sp. tritici) and the barley stripe rust pathogen (Puccinia striiformis f. sp. hordei).</title>
        <authorList>
            <person name="Xia C."/>
            <person name="Wang M."/>
            <person name="Yin C."/>
            <person name="Cornejo O.E."/>
            <person name="Hulbert S.H."/>
            <person name="Chen X."/>
        </authorList>
    </citation>
    <scope>NUCLEOTIDE SEQUENCE [LARGE SCALE GENOMIC DNA]</scope>
    <source>
        <strain evidence="2">93-210</strain>
    </source>
</reference>